<keyword evidence="2" id="KW-0732">Signal</keyword>
<protein>
    <submittedName>
        <fullName evidence="3">Uncharacterized protein</fullName>
    </submittedName>
</protein>
<organism evidence="3 4">
    <name type="scientific">Mycena venus</name>
    <dbReference type="NCBI Taxonomy" id="2733690"/>
    <lineage>
        <taxon>Eukaryota</taxon>
        <taxon>Fungi</taxon>
        <taxon>Dikarya</taxon>
        <taxon>Basidiomycota</taxon>
        <taxon>Agaricomycotina</taxon>
        <taxon>Agaricomycetes</taxon>
        <taxon>Agaricomycetidae</taxon>
        <taxon>Agaricales</taxon>
        <taxon>Marasmiineae</taxon>
        <taxon>Mycenaceae</taxon>
        <taxon>Mycena</taxon>
    </lineage>
</organism>
<feature type="compositionally biased region" description="Low complexity" evidence="1">
    <location>
        <begin position="195"/>
        <end position="230"/>
    </location>
</feature>
<dbReference type="EMBL" id="JACAZI010000001">
    <property type="protein sequence ID" value="KAF7372488.1"/>
    <property type="molecule type" value="Genomic_DNA"/>
</dbReference>
<sequence length="480" mass="50090">MQIPFSLLFAIILSLDVFAAPLPNANVEDNFALEARKATKVAAKKPPVKAKAPAIKAKPLPKKVAPKPTKPPGGSQACGGQFNILSHHLVSFIKTNHQKKPVTAPAKKPGESYRCAAPCPTTYLHPAAKPPVAKKPVVKPAAKKVTAPAKKPAAKPPAAKVAAKPAAKPPVKPAAKKVTAPTKKPGMTGRLVTQKPSAKASKPAAKAPVKPVTTGKTPPANAKPAAKVPASCALRKPAAKRRADAEDLTARASTPITACGVNIRNGNVATLCEQQKFSFTFANDALVKSTLTRRVVTDGDDPKDGDFIPPPEPKGSSHCDHVLELQVLKKTLDGLTTGDIPDLMAPIKAAINAKSNLFLLDEKLNQVKRDEVTASLKGTAATPSLQNDLSKQRIAVDQYLTDTSVNGPSITLAKKLDDLADEMLAAAEKKGLANIQSCAGTTAAADKKALTAAKAKLKTSPTITSAWDDVLAHVAAQAKI</sequence>
<dbReference type="AlphaFoldDB" id="A0A8H6Z536"/>
<feature type="region of interest" description="Disordered" evidence="1">
    <location>
        <begin position="126"/>
        <end position="235"/>
    </location>
</feature>
<evidence type="ECO:0000313" key="4">
    <source>
        <dbReference type="Proteomes" id="UP000620124"/>
    </source>
</evidence>
<evidence type="ECO:0000313" key="3">
    <source>
        <dbReference type="EMBL" id="KAF7372488.1"/>
    </source>
</evidence>
<feature type="region of interest" description="Disordered" evidence="1">
    <location>
        <begin position="297"/>
        <end position="318"/>
    </location>
</feature>
<dbReference type="OrthoDB" id="3052881at2759"/>
<proteinExistence type="predicted"/>
<feature type="compositionally biased region" description="Low complexity" evidence="1">
    <location>
        <begin position="126"/>
        <end position="166"/>
    </location>
</feature>
<gene>
    <name evidence="3" type="ORF">MVEN_00110500</name>
</gene>
<dbReference type="Proteomes" id="UP000620124">
    <property type="component" value="Unassembled WGS sequence"/>
</dbReference>
<feature type="compositionally biased region" description="Basic and acidic residues" evidence="1">
    <location>
        <begin position="297"/>
        <end position="306"/>
    </location>
</feature>
<name>A0A8H6Z536_9AGAR</name>
<feature type="compositionally biased region" description="Low complexity" evidence="1">
    <location>
        <begin position="176"/>
        <end position="185"/>
    </location>
</feature>
<keyword evidence="4" id="KW-1185">Reference proteome</keyword>
<reference evidence="3" key="1">
    <citation type="submission" date="2020-05" db="EMBL/GenBank/DDBJ databases">
        <title>Mycena genomes resolve the evolution of fungal bioluminescence.</title>
        <authorList>
            <person name="Tsai I.J."/>
        </authorList>
    </citation>
    <scope>NUCLEOTIDE SEQUENCE</scope>
    <source>
        <strain evidence="3">CCC161011</strain>
    </source>
</reference>
<comment type="caution">
    <text evidence="3">The sequence shown here is derived from an EMBL/GenBank/DDBJ whole genome shotgun (WGS) entry which is preliminary data.</text>
</comment>
<feature type="signal peptide" evidence="2">
    <location>
        <begin position="1"/>
        <end position="19"/>
    </location>
</feature>
<evidence type="ECO:0000256" key="2">
    <source>
        <dbReference type="SAM" id="SignalP"/>
    </source>
</evidence>
<accession>A0A8H6Z536</accession>
<feature type="chain" id="PRO_5034789424" evidence="2">
    <location>
        <begin position="20"/>
        <end position="480"/>
    </location>
</feature>
<evidence type="ECO:0000256" key="1">
    <source>
        <dbReference type="SAM" id="MobiDB-lite"/>
    </source>
</evidence>